<dbReference type="RefSeq" id="WP_075865000.1">
    <property type="nucleotide sequence ID" value="NZ_BDJL01000017.1"/>
</dbReference>
<protein>
    <recommendedName>
        <fullName evidence="2">Phage tail fibre protein N-terminal domain-containing protein</fullName>
    </recommendedName>
</protein>
<evidence type="ECO:0000259" key="2">
    <source>
        <dbReference type="Pfam" id="PF12571"/>
    </source>
</evidence>
<evidence type="ECO:0000313" key="4">
    <source>
        <dbReference type="Proteomes" id="UP000187338"/>
    </source>
</evidence>
<dbReference type="Proteomes" id="UP000187338">
    <property type="component" value="Unassembled WGS sequence"/>
</dbReference>
<dbReference type="InterPro" id="IPR022225">
    <property type="entry name" value="Phage_tail_fibre_N"/>
</dbReference>
<dbReference type="AlphaFoldDB" id="A0A1L8D105"/>
<organism evidence="3 4">
    <name type="scientific">Carboxydothermus islandicus</name>
    <dbReference type="NCBI Taxonomy" id="661089"/>
    <lineage>
        <taxon>Bacteria</taxon>
        <taxon>Bacillati</taxon>
        <taxon>Bacillota</taxon>
        <taxon>Clostridia</taxon>
        <taxon>Thermoanaerobacterales</taxon>
        <taxon>Thermoanaerobacteraceae</taxon>
        <taxon>Carboxydothermus</taxon>
    </lineage>
</organism>
<feature type="region of interest" description="Disordered" evidence="1">
    <location>
        <begin position="237"/>
        <end position="257"/>
    </location>
</feature>
<keyword evidence="4" id="KW-1185">Reference proteome</keyword>
<sequence length="281" mass="29279">MAAFGGLIITNRGRALQAKVQIGAQLTFTRIAVGDGELGGSSILDLTGLKHEVKSLSISKIKTLSGGRALVGTVLSNQDITQGFYLREIGVFAQDPDLGEILYCYGNAGALAEYIPAGGGADIIEKQIDIITIIGNASSVSAVIDESLIFETPTGAQEKANAAESNAKAYTDQQVASRVLNSGGVPSIEAGPDANKPVAGTAGRIYIATDTKIIYQDTGTAWEKRGVVKWDDIEGKPSTFTPSAHKSTHASGGADAISPEDIGAATLAYTDGLATRWIMEY</sequence>
<gene>
    <name evidence="3" type="ORF">ciss_07520</name>
</gene>
<dbReference type="STRING" id="661089.ciss_07520"/>
<proteinExistence type="predicted"/>
<evidence type="ECO:0000313" key="3">
    <source>
        <dbReference type="EMBL" id="GAV24819.1"/>
    </source>
</evidence>
<dbReference type="Pfam" id="PF12571">
    <property type="entry name" value="Phage_tail_fib"/>
    <property type="match status" value="1"/>
</dbReference>
<dbReference type="EMBL" id="BDJL01000017">
    <property type="protein sequence ID" value="GAV24819.1"/>
    <property type="molecule type" value="Genomic_DNA"/>
</dbReference>
<comment type="caution">
    <text evidence="3">The sequence shown here is derived from an EMBL/GenBank/DDBJ whole genome shotgun (WGS) entry which is preliminary data.</text>
</comment>
<accession>A0A1L8D105</accession>
<feature type="domain" description="Phage tail fibre protein N-terminal" evidence="2">
    <location>
        <begin position="7"/>
        <end position="152"/>
    </location>
</feature>
<reference evidence="4" key="1">
    <citation type="submission" date="2016-12" db="EMBL/GenBank/DDBJ databases">
        <title>Draft Genome Sequences od Carboxydothermus pertinax and islandicus, Hydrogenogenic Carboxydotrophic Bacteria.</title>
        <authorList>
            <person name="Fukuyama Y."/>
            <person name="Ohmae K."/>
            <person name="Yoneda Y."/>
            <person name="Yoshida T."/>
            <person name="Sako Y."/>
        </authorList>
    </citation>
    <scope>NUCLEOTIDE SEQUENCE [LARGE SCALE GENOMIC DNA]</scope>
    <source>
        <strain evidence="4">SET</strain>
    </source>
</reference>
<evidence type="ECO:0000256" key="1">
    <source>
        <dbReference type="SAM" id="MobiDB-lite"/>
    </source>
</evidence>
<name>A0A1L8D105_9THEO</name>